<evidence type="ECO:0000256" key="2">
    <source>
        <dbReference type="SAM" id="SignalP"/>
    </source>
</evidence>
<feature type="compositionally biased region" description="Polar residues" evidence="1">
    <location>
        <begin position="93"/>
        <end position="118"/>
    </location>
</feature>
<dbReference type="Proteomes" id="UP000054359">
    <property type="component" value="Unassembled WGS sequence"/>
</dbReference>
<dbReference type="AlphaFoldDB" id="A0A087TFE5"/>
<feature type="chain" id="PRO_5001829605" evidence="2">
    <location>
        <begin position="25"/>
        <end position="182"/>
    </location>
</feature>
<accession>A0A087TFE5</accession>
<keyword evidence="2" id="KW-0732">Signal</keyword>
<feature type="non-terminal residue" evidence="3">
    <location>
        <position position="182"/>
    </location>
</feature>
<keyword evidence="4" id="KW-1185">Reference proteome</keyword>
<sequence length="182" mass="19666">MYSTRLHFLLLAASSVMVFQMTSCFTLPYSGPGNQLTKSNLLNTSAITGSNSTKAGNGSTTVSQSQEGSPISPGLSGKDRPSITAPSAGLVPSNYSVVNGTNPENVSSQSNAKTGNTSYLNPEFEVVKSWSASDTVVHSRRWLVLTKVTEINKVEEIKEDPENNSQKRVINETRLEQLKIVR</sequence>
<proteinExistence type="predicted"/>
<gene>
    <name evidence="3" type="ORF">X975_04226</name>
</gene>
<organism evidence="3 4">
    <name type="scientific">Stegodyphus mimosarum</name>
    <name type="common">African social velvet spider</name>
    <dbReference type="NCBI Taxonomy" id="407821"/>
    <lineage>
        <taxon>Eukaryota</taxon>
        <taxon>Metazoa</taxon>
        <taxon>Ecdysozoa</taxon>
        <taxon>Arthropoda</taxon>
        <taxon>Chelicerata</taxon>
        <taxon>Arachnida</taxon>
        <taxon>Araneae</taxon>
        <taxon>Araneomorphae</taxon>
        <taxon>Entelegynae</taxon>
        <taxon>Eresoidea</taxon>
        <taxon>Eresidae</taxon>
        <taxon>Stegodyphus</taxon>
    </lineage>
</organism>
<feature type="region of interest" description="Disordered" evidence="1">
    <location>
        <begin position="48"/>
        <end position="118"/>
    </location>
</feature>
<evidence type="ECO:0000313" key="4">
    <source>
        <dbReference type="Proteomes" id="UP000054359"/>
    </source>
</evidence>
<reference evidence="3 4" key="1">
    <citation type="submission" date="2013-11" db="EMBL/GenBank/DDBJ databases">
        <title>Genome sequencing of Stegodyphus mimosarum.</title>
        <authorList>
            <person name="Bechsgaard J."/>
        </authorList>
    </citation>
    <scope>NUCLEOTIDE SEQUENCE [LARGE SCALE GENOMIC DNA]</scope>
</reference>
<evidence type="ECO:0000313" key="3">
    <source>
        <dbReference type="EMBL" id="KFM63834.1"/>
    </source>
</evidence>
<feature type="signal peptide" evidence="2">
    <location>
        <begin position="1"/>
        <end position="24"/>
    </location>
</feature>
<feature type="compositionally biased region" description="Polar residues" evidence="1">
    <location>
        <begin position="48"/>
        <end position="69"/>
    </location>
</feature>
<name>A0A087TFE5_STEMI</name>
<evidence type="ECO:0000256" key="1">
    <source>
        <dbReference type="SAM" id="MobiDB-lite"/>
    </source>
</evidence>
<protein>
    <submittedName>
        <fullName evidence="3">Uncharacterized protein</fullName>
    </submittedName>
</protein>
<dbReference type="OrthoDB" id="10416460at2759"/>
<dbReference type="EMBL" id="KK114971">
    <property type="protein sequence ID" value="KFM63834.1"/>
    <property type="molecule type" value="Genomic_DNA"/>
</dbReference>